<keyword evidence="1" id="KW-0472">Membrane</keyword>
<name>K2R5S4_MACPH</name>
<dbReference type="EMBL" id="AHHD01000228">
    <property type="protein sequence ID" value="EKG17736.1"/>
    <property type="molecule type" value="Genomic_DNA"/>
</dbReference>
<sequence length="61" mass="7120">MSGDCASFQYHYVRAKVGIYGVFIILFAIAAVSWIVFQRRIHSSFKVVRWYNHGLALLLWN</sequence>
<evidence type="ECO:0000256" key="1">
    <source>
        <dbReference type="SAM" id="Phobius"/>
    </source>
</evidence>
<evidence type="ECO:0000313" key="2">
    <source>
        <dbReference type="EMBL" id="EKG17736.1"/>
    </source>
</evidence>
<dbReference type="VEuPathDB" id="FungiDB:MPH_05047"/>
<keyword evidence="1" id="KW-0812">Transmembrane</keyword>
<comment type="caution">
    <text evidence="2">The sequence shown here is derived from an EMBL/GenBank/DDBJ whole genome shotgun (WGS) entry which is preliminary data.</text>
</comment>
<organism evidence="2 3">
    <name type="scientific">Macrophomina phaseolina (strain MS6)</name>
    <name type="common">Charcoal rot fungus</name>
    <dbReference type="NCBI Taxonomy" id="1126212"/>
    <lineage>
        <taxon>Eukaryota</taxon>
        <taxon>Fungi</taxon>
        <taxon>Dikarya</taxon>
        <taxon>Ascomycota</taxon>
        <taxon>Pezizomycotina</taxon>
        <taxon>Dothideomycetes</taxon>
        <taxon>Dothideomycetes incertae sedis</taxon>
        <taxon>Botryosphaeriales</taxon>
        <taxon>Botryosphaeriaceae</taxon>
        <taxon>Macrophomina</taxon>
    </lineage>
</organism>
<keyword evidence="1" id="KW-1133">Transmembrane helix</keyword>
<dbReference type="OrthoDB" id="10640507at2759"/>
<dbReference type="HOGENOM" id="CLU_2928990_0_0_1"/>
<protein>
    <submittedName>
        <fullName evidence="2">Uncharacterized protein</fullName>
    </submittedName>
</protein>
<gene>
    <name evidence="2" type="ORF">MPH_05047</name>
</gene>
<feature type="non-terminal residue" evidence="2">
    <location>
        <position position="61"/>
    </location>
</feature>
<evidence type="ECO:0000313" key="3">
    <source>
        <dbReference type="Proteomes" id="UP000007129"/>
    </source>
</evidence>
<dbReference type="Proteomes" id="UP000007129">
    <property type="component" value="Unassembled WGS sequence"/>
</dbReference>
<dbReference type="InParanoid" id="K2R5S4"/>
<feature type="transmembrane region" description="Helical" evidence="1">
    <location>
        <begin position="17"/>
        <end position="37"/>
    </location>
</feature>
<dbReference type="AlphaFoldDB" id="K2R5S4"/>
<accession>K2R5S4</accession>
<proteinExistence type="predicted"/>
<reference evidence="2 3" key="1">
    <citation type="journal article" date="2012" name="BMC Genomics">
        <title>Tools to kill: Genome of one of the most destructive plant pathogenic fungi Macrophomina phaseolina.</title>
        <authorList>
            <person name="Islam M.S."/>
            <person name="Haque M.S."/>
            <person name="Islam M.M."/>
            <person name="Emdad E.M."/>
            <person name="Halim A."/>
            <person name="Hossen Q.M.M."/>
            <person name="Hossain M.Z."/>
            <person name="Ahmed B."/>
            <person name="Rahim S."/>
            <person name="Rahman M.S."/>
            <person name="Alam M.M."/>
            <person name="Hou S."/>
            <person name="Wan X."/>
            <person name="Saito J.A."/>
            <person name="Alam M."/>
        </authorList>
    </citation>
    <scope>NUCLEOTIDE SEQUENCE [LARGE SCALE GENOMIC DNA]</scope>
    <source>
        <strain evidence="2 3">MS6</strain>
    </source>
</reference>